<accession>A0ABN0XXW4</accession>
<dbReference type="InterPro" id="IPR006119">
    <property type="entry name" value="Resolv_N"/>
</dbReference>
<dbReference type="PANTHER" id="PTHR30461">
    <property type="entry name" value="DNA-INVERTASE FROM LAMBDOID PROPHAGE"/>
    <property type="match status" value="1"/>
</dbReference>
<organism evidence="5 6">
    <name type="scientific">Streptomyces blastmyceticus</name>
    <dbReference type="NCBI Taxonomy" id="68180"/>
    <lineage>
        <taxon>Bacteria</taxon>
        <taxon>Bacillati</taxon>
        <taxon>Actinomycetota</taxon>
        <taxon>Actinomycetes</taxon>
        <taxon>Kitasatosporales</taxon>
        <taxon>Streptomycetaceae</taxon>
        <taxon>Streptomyces</taxon>
    </lineage>
</organism>
<dbReference type="InterPro" id="IPR050639">
    <property type="entry name" value="SSR_resolvase"/>
</dbReference>
<dbReference type="InterPro" id="IPR011109">
    <property type="entry name" value="DNA_bind_recombinase_dom"/>
</dbReference>
<feature type="domain" description="Recombinase" evidence="4">
    <location>
        <begin position="158"/>
        <end position="298"/>
    </location>
</feature>
<dbReference type="EMBL" id="BAAABW010000033">
    <property type="protein sequence ID" value="GAA0375562.1"/>
    <property type="molecule type" value="Genomic_DNA"/>
</dbReference>
<feature type="region of interest" description="Disordered" evidence="3">
    <location>
        <begin position="209"/>
        <end position="234"/>
    </location>
</feature>
<evidence type="ECO:0000256" key="2">
    <source>
        <dbReference type="ARBA" id="ARBA00023172"/>
    </source>
</evidence>
<proteinExistence type="predicted"/>
<dbReference type="CDD" id="cd00338">
    <property type="entry name" value="Ser_Recombinase"/>
    <property type="match status" value="1"/>
</dbReference>
<dbReference type="Pfam" id="PF13408">
    <property type="entry name" value="Zn_ribbon_recom"/>
    <property type="match status" value="1"/>
</dbReference>
<evidence type="ECO:0000256" key="3">
    <source>
        <dbReference type="SAM" id="MobiDB-lite"/>
    </source>
</evidence>
<evidence type="ECO:0000259" key="4">
    <source>
        <dbReference type="PROSITE" id="PS51737"/>
    </source>
</evidence>
<dbReference type="RefSeq" id="WP_344123243.1">
    <property type="nucleotide sequence ID" value="NZ_BAAABW010000033.1"/>
</dbReference>
<dbReference type="Pfam" id="PF00239">
    <property type="entry name" value="Resolvase"/>
    <property type="match status" value="1"/>
</dbReference>
<reference evidence="5 6" key="1">
    <citation type="journal article" date="2019" name="Int. J. Syst. Evol. Microbiol.">
        <title>The Global Catalogue of Microorganisms (GCM) 10K type strain sequencing project: providing services to taxonomists for standard genome sequencing and annotation.</title>
        <authorList>
            <consortium name="The Broad Institute Genomics Platform"/>
            <consortium name="The Broad Institute Genome Sequencing Center for Infectious Disease"/>
            <person name="Wu L."/>
            <person name="Ma J."/>
        </authorList>
    </citation>
    <scope>NUCLEOTIDE SEQUENCE [LARGE SCALE GENOMIC DNA]</scope>
    <source>
        <strain evidence="5 6">JCM 4565</strain>
    </source>
</reference>
<dbReference type="InterPro" id="IPR036162">
    <property type="entry name" value="Resolvase-like_N_sf"/>
</dbReference>
<dbReference type="InterPro" id="IPR025827">
    <property type="entry name" value="Zn_ribbon_recom_dom"/>
</dbReference>
<keyword evidence="1" id="KW-0238">DNA-binding</keyword>
<evidence type="ECO:0000313" key="6">
    <source>
        <dbReference type="Proteomes" id="UP001500063"/>
    </source>
</evidence>
<sequence length="551" mass="61692">MRVLPIKRISRDTEESSALERQGIELEEACREGGHDIVEWVEDSCVSGAVNLDKRKSLGKWLKEPLVNEWEALMVTTQDRITRDDIHWWLFVAWVLEHKKTVIVLDDPSLDLTTEDGRTIAGFKASGAAKYRKAVQVKKLNQTNYYRSQNLWPGGKWPYGYRTTLIEHNSAMREKLVLDPVSSVRVREAYDRLVNKSESLRSIANDWNAAGAHSPSDHQRHVNKKAGRSQSRTEVRGIKWTTTSLRGVLTNPAILGYAIHKGEVRKQTNGLPVVWADPILTRAEFDKLQTVLEKRKGNGRTSQKAVTPWIGVLFCKCGAPMYRHNTRNQNSGKQEYQYYVCRDRSGTYTAKACQLSKSWPVKLTDEWIASIFLEYVGDLEVIERTFVSGVDHGSEIAELKTALENLTQSIAMAKSPAVISALTASMEEHAVSIAKLEAEPVIPSGYSEIPTGVTYREQWDAKEDLMDKGEFLRKSGFRIHLGGSHKIPNIVIYVGDDLEKRVRDVSAGMVEPGWPELATATSQASVAEMRAEEAKVAAYVAAGRRAVAKAA</sequence>
<comment type="caution">
    <text evidence="5">The sequence shown here is derived from an EMBL/GenBank/DDBJ whole genome shotgun (WGS) entry which is preliminary data.</text>
</comment>
<name>A0ABN0XXW4_9ACTN</name>
<dbReference type="Pfam" id="PF07508">
    <property type="entry name" value="Recombinase"/>
    <property type="match status" value="1"/>
</dbReference>
<gene>
    <name evidence="5" type="ORF">GCM10010319_62650</name>
</gene>
<keyword evidence="6" id="KW-1185">Reference proteome</keyword>
<dbReference type="InterPro" id="IPR038109">
    <property type="entry name" value="DNA_bind_recomb_sf"/>
</dbReference>
<dbReference type="SUPFAM" id="SSF53041">
    <property type="entry name" value="Resolvase-like"/>
    <property type="match status" value="1"/>
</dbReference>
<dbReference type="PANTHER" id="PTHR30461:SF2">
    <property type="entry name" value="SERINE RECOMBINASE PINE-RELATED"/>
    <property type="match status" value="1"/>
</dbReference>
<protein>
    <submittedName>
        <fullName evidence="5">Recombinase family protein</fullName>
    </submittedName>
</protein>
<dbReference type="Proteomes" id="UP001500063">
    <property type="component" value="Unassembled WGS sequence"/>
</dbReference>
<dbReference type="PROSITE" id="PS51737">
    <property type="entry name" value="RECOMBINASE_DNA_BIND"/>
    <property type="match status" value="1"/>
</dbReference>
<keyword evidence="2" id="KW-0233">DNA recombination</keyword>
<evidence type="ECO:0000313" key="5">
    <source>
        <dbReference type="EMBL" id="GAA0375562.1"/>
    </source>
</evidence>
<dbReference type="SMART" id="SM00857">
    <property type="entry name" value="Resolvase"/>
    <property type="match status" value="1"/>
</dbReference>
<evidence type="ECO:0000256" key="1">
    <source>
        <dbReference type="ARBA" id="ARBA00023125"/>
    </source>
</evidence>
<dbReference type="Gene3D" id="3.90.1750.20">
    <property type="entry name" value="Putative Large Serine Recombinase, Chain B, Domain 2"/>
    <property type="match status" value="1"/>
</dbReference>
<dbReference type="Gene3D" id="3.40.50.1390">
    <property type="entry name" value="Resolvase, N-terminal catalytic domain"/>
    <property type="match status" value="1"/>
</dbReference>